<evidence type="ECO:0000256" key="1">
    <source>
        <dbReference type="ARBA" id="ARBA00023125"/>
    </source>
</evidence>
<gene>
    <name evidence="6" type="ORF">ATY35_17125</name>
    <name evidence="5" type="ORF">ATY37_07575</name>
    <name evidence="4" type="ORF">AUQ44_19925</name>
</gene>
<dbReference type="Pfam" id="PF00440">
    <property type="entry name" value="TetR_N"/>
    <property type="match status" value="1"/>
</dbReference>
<dbReference type="InterPro" id="IPR009057">
    <property type="entry name" value="Homeodomain-like_sf"/>
</dbReference>
<dbReference type="EMBL" id="LOBR01000112">
    <property type="protein sequence ID" value="KYN81545.1"/>
    <property type="molecule type" value="Genomic_DNA"/>
</dbReference>
<evidence type="ECO:0000313" key="5">
    <source>
        <dbReference type="EMBL" id="KYN81545.1"/>
    </source>
</evidence>
<dbReference type="Proteomes" id="UP000075349">
    <property type="component" value="Unassembled WGS sequence"/>
</dbReference>
<evidence type="ECO:0000313" key="9">
    <source>
        <dbReference type="Proteomes" id="UP000075609"/>
    </source>
</evidence>
<dbReference type="EMBL" id="LOMK01000002">
    <property type="protein sequence ID" value="KYN24051.1"/>
    <property type="molecule type" value="Genomic_DNA"/>
</dbReference>
<evidence type="ECO:0000313" key="8">
    <source>
        <dbReference type="Proteomes" id="UP000075349"/>
    </source>
</evidence>
<dbReference type="InterPro" id="IPR001647">
    <property type="entry name" value="HTH_TetR"/>
</dbReference>
<evidence type="ECO:0000313" key="6">
    <source>
        <dbReference type="EMBL" id="KYN84972.1"/>
    </source>
</evidence>
<reference evidence="8 9" key="1">
    <citation type="submission" date="2015-12" db="EMBL/GenBank/DDBJ databases">
        <authorList>
            <person name="Tarr C.L."/>
            <person name="Gladney L.M."/>
        </authorList>
    </citation>
    <scope>NUCLEOTIDE SEQUENCE [LARGE SCALE GENOMIC DNA]</scope>
    <source>
        <strain evidence="6 9">1048-83</strain>
        <strain evidence="5">2538-88</strain>
        <strain evidence="8">2756-81</strain>
    </source>
</reference>
<comment type="caution">
    <text evidence="4">The sequence shown here is derived from an EMBL/GenBank/DDBJ whole genome shotgun (WGS) entry which is preliminary data.</text>
</comment>
<dbReference type="AlphaFoldDB" id="A0A151JE64"/>
<dbReference type="PRINTS" id="PR00455">
    <property type="entry name" value="HTHTETR"/>
</dbReference>
<dbReference type="InterPro" id="IPR050624">
    <property type="entry name" value="HTH-type_Tx_Regulator"/>
</dbReference>
<dbReference type="EMBL" id="LOBP01000153">
    <property type="protein sequence ID" value="KYN84972.1"/>
    <property type="molecule type" value="Genomic_DNA"/>
</dbReference>
<accession>A0A151KSS1</accession>
<dbReference type="Gene3D" id="1.10.357.10">
    <property type="entry name" value="Tetracycline Repressor, domain 2"/>
    <property type="match status" value="1"/>
</dbReference>
<reference evidence="4 7" key="2">
    <citation type="submission" date="2015-12" db="EMBL/GenBank/DDBJ databases">
        <authorList>
            <person name="Shamseldin A."/>
            <person name="Moawad H."/>
            <person name="Abd El-Rahim W.M."/>
            <person name="Sadowsky M.J."/>
        </authorList>
    </citation>
    <scope>NUCLEOTIDE SEQUENCE [LARGE SCALE GENOMIC DNA]</scope>
    <source>
        <strain evidence="7">2538-88</strain>
        <strain evidence="4">2756-81</strain>
    </source>
</reference>
<dbReference type="PROSITE" id="PS50977">
    <property type="entry name" value="HTH_TETR_2"/>
    <property type="match status" value="1"/>
</dbReference>
<name>A0A151JE64_9VIBR</name>
<dbReference type="Proteomes" id="UP000075609">
    <property type="component" value="Unassembled WGS sequence"/>
</dbReference>
<keyword evidence="1 2" id="KW-0238">DNA-binding</keyword>
<feature type="DNA-binding region" description="H-T-H motif" evidence="2">
    <location>
        <begin position="31"/>
        <end position="50"/>
    </location>
</feature>
<dbReference type="Proteomes" id="UP000075346">
    <property type="component" value="Unassembled WGS sequence"/>
</dbReference>
<evidence type="ECO:0000313" key="7">
    <source>
        <dbReference type="Proteomes" id="UP000075346"/>
    </source>
</evidence>
<dbReference type="SUPFAM" id="SSF46689">
    <property type="entry name" value="Homeodomain-like"/>
    <property type="match status" value="1"/>
</dbReference>
<dbReference type="RefSeq" id="WP_061898156.1">
    <property type="nucleotide sequence ID" value="NZ_CAXYEW010000009.1"/>
</dbReference>
<dbReference type="PANTHER" id="PTHR43479:SF11">
    <property type="entry name" value="ACREF_ENVCD OPERON REPRESSOR-RELATED"/>
    <property type="match status" value="1"/>
</dbReference>
<keyword evidence="9" id="KW-1185">Reference proteome</keyword>
<organism evidence="4 8">
    <name type="scientific">Vibrio cidicii</name>
    <dbReference type="NCBI Taxonomy" id="1763883"/>
    <lineage>
        <taxon>Bacteria</taxon>
        <taxon>Pseudomonadati</taxon>
        <taxon>Pseudomonadota</taxon>
        <taxon>Gammaproteobacteria</taxon>
        <taxon>Vibrionales</taxon>
        <taxon>Vibrionaceae</taxon>
        <taxon>Vibrio</taxon>
    </lineage>
</organism>
<protein>
    <submittedName>
        <fullName evidence="4">TetR family transcriptional regulator</fullName>
    </submittedName>
</protein>
<sequence length="184" mass="21223">MPKIIDHEQRREEIALRSAELFLVHGYKNIGMRQLCDQLGMSKSALYYYYKSKDELFRAATEAIVNFDSDAIAHRPSAEQATPAQRIENFLLIMQQIAPRYFQELKLVSDYIDVIGQEQIADDECMKLANQKYLAMLSHYVSKELGEMLFTLLLGLLNHQLLIGRTLESSYITKLVSTTLRQDL</sequence>
<dbReference type="PANTHER" id="PTHR43479">
    <property type="entry name" value="ACREF/ENVCD OPERON REPRESSOR-RELATED"/>
    <property type="match status" value="1"/>
</dbReference>
<feature type="domain" description="HTH tetR-type" evidence="3">
    <location>
        <begin position="8"/>
        <end position="68"/>
    </location>
</feature>
<evidence type="ECO:0000259" key="3">
    <source>
        <dbReference type="PROSITE" id="PS50977"/>
    </source>
</evidence>
<proteinExistence type="predicted"/>
<dbReference type="GO" id="GO:0003677">
    <property type="term" value="F:DNA binding"/>
    <property type="evidence" value="ECO:0007669"/>
    <property type="project" value="UniProtKB-UniRule"/>
</dbReference>
<accession>A0A151JE64</accession>
<evidence type="ECO:0000313" key="4">
    <source>
        <dbReference type="EMBL" id="KYN24051.1"/>
    </source>
</evidence>
<evidence type="ECO:0000256" key="2">
    <source>
        <dbReference type="PROSITE-ProRule" id="PRU00335"/>
    </source>
</evidence>